<dbReference type="FunFam" id="2.30.280.10:FF:000003">
    <property type="entry name" value="Histone-lysine N-methyltransferase, H3 lysine-9 specific SUVH5"/>
    <property type="match status" value="1"/>
</dbReference>
<dbReference type="PROSITE" id="PS50280">
    <property type="entry name" value="SET"/>
    <property type="match status" value="1"/>
</dbReference>
<keyword evidence="15" id="KW-1185">Reference proteome</keyword>
<sequence>MEQGLGSNYIPTSGGPVDKSRVLNVRPLRCLVPIFPSPPGMSSFSSPQTAPFMCVPPTGPFPPGVAPFYPFLVPTETQAVHSGFSNTIPSPVPINSFRTPISAVANGGTGLSRRSSKNRTPEGAVMDEDYSDSPNQSDFSMHVADHDHEYTTRKAGKRKGNSQKKTRNDVDIDLVANSFLASFNLTGVDTYRQVDGDKELIRYILMMYDLLRRRITQVEDGKEATPGVTRRPDLRAGTILMNKGVRTNVNKRIGAVPGIEVGDIFFFRMELCLVGLHAPIMAGIDFMSFKDIQGGERLAVSVISSGGYDDNTEDGDVLIYSGQGGNINRKDKDVEIMDQKLERGNLALEKSLRRANEVRVIRGVKDAVNPTGKVYLYDGLYTVQQSWVEKGKSGVNVFKYKLVRVPGQPEAFTMWKSIQQWREEDTATSRTGVILPDLTSGAESLPVSLVNDVDDEKGPAYFTYFASLKYQKPFNLPKPSLSCSCRGGCQPGDLNCPCVQKNAGVLPYTALGVLLIYKSLINECGPSCLCSPNCRNRISQAGLKIRLEVFKTKDKGWGLRSWDPIRAGAFVCEYAGEVIDVSTAQELQREKEDNYIFYATGTTGSLEVMPGNFKETPRIPFPIVISAKNCGNVARFMNHGCTPNIYWQPVLRESDNESYLHIAFFAISHIPPMKELTYDYGTAQSGKTEQRKKKCLCGSLNCRGHFY</sequence>
<dbReference type="Pfam" id="PF05033">
    <property type="entry name" value="Pre-SET"/>
    <property type="match status" value="1"/>
</dbReference>
<name>A0A2R6RXW6_ACTCC</name>
<comment type="caution">
    <text evidence="14">The sequence shown here is derived from an EMBL/GenBank/DDBJ whole genome shotgun (WGS) entry which is preliminary data.</text>
</comment>
<dbReference type="Pfam" id="PF02182">
    <property type="entry name" value="SAD_SRA"/>
    <property type="match status" value="1"/>
</dbReference>
<dbReference type="InterPro" id="IPR051357">
    <property type="entry name" value="H3K9_HMTase_SUVAR3-9"/>
</dbReference>
<dbReference type="OrthoDB" id="5792673at2759"/>
<keyword evidence="2" id="KW-0158">Chromosome</keyword>
<dbReference type="InterPro" id="IPR007728">
    <property type="entry name" value="Pre-SET_dom"/>
</dbReference>
<dbReference type="GO" id="GO:0008270">
    <property type="term" value="F:zinc ion binding"/>
    <property type="evidence" value="ECO:0007669"/>
    <property type="project" value="InterPro"/>
</dbReference>
<dbReference type="FunCoup" id="A0A2R6RXW6">
    <property type="interactions" value="1956"/>
</dbReference>
<reference evidence="14 15" key="1">
    <citation type="submission" date="2017-07" db="EMBL/GenBank/DDBJ databases">
        <title>An improved, manually edited Actinidia chinensis var. chinensis (kiwifruit) genome highlights the challenges associated with draft genomes and gene prediction in plants.</title>
        <authorList>
            <person name="Pilkington S."/>
            <person name="Crowhurst R."/>
            <person name="Hilario E."/>
            <person name="Nardozza S."/>
            <person name="Fraser L."/>
            <person name="Peng Y."/>
            <person name="Gunaseelan K."/>
            <person name="Simpson R."/>
            <person name="Tahir J."/>
            <person name="Deroles S."/>
            <person name="Templeton K."/>
            <person name="Luo Z."/>
            <person name="Davy M."/>
            <person name="Cheng C."/>
            <person name="Mcneilage M."/>
            <person name="Scaglione D."/>
            <person name="Liu Y."/>
            <person name="Zhang Q."/>
            <person name="Datson P."/>
            <person name="De Silva N."/>
            <person name="Gardiner S."/>
            <person name="Bassett H."/>
            <person name="Chagne D."/>
            <person name="Mccallum J."/>
            <person name="Dzierzon H."/>
            <person name="Deng C."/>
            <person name="Wang Y.-Y."/>
            <person name="Barron N."/>
            <person name="Manako K."/>
            <person name="Bowen J."/>
            <person name="Foster T."/>
            <person name="Erridge Z."/>
            <person name="Tiffin H."/>
            <person name="Waite C."/>
            <person name="Davies K."/>
            <person name="Grierson E."/>
            <person name="Laing W."/>
            <person name="Kirk R."/>
            <person name="Chen X."/>
            <person name="Wood M."/>
            <person name="Montefiori M."/>
            <person name="Brummell D."/>
            <person name="Schwinn K."/>
            <person name="Catanach A."/>
            <person name="Fullerton C."/>
            <person name="Li D."/>
            <person name="Meiyalaghan S."/>
            <person name="Nieuwenhuizen N."/>
            <person name="Read N."/>
            <person name="Prakash R."/>
            <person name="Hunter D."/>
            <person name="Zhang H."/>
            <person name="Mckenzie M."/>
            <person name="Knabel M."/>
            <person name="Harris A."/>
            <person name="Allan A."/>
            <person name="Chen A."/>
            <person name="Janssen B."/>
            <person name="Plunkett B."/>
            <person name="Dwamena C."/>
            <person name="Voogd C."/>
            <person name="Leif D."/>
            <person name="Lafferty D."/>
            <person name="Souleyre E."/>
            <person name="Varkonyi-Gasic E."/>
            <person name="Gambi F."/>
            <person name="Hanley J."/>
            <person name="Yao J.-L."/>
            <person name="Cheung J."/>
            <person name="David K."/>
            <person name="Warren B."/>
            <person name="Marsh K."/>
            <person name="Snowden K."/>
            <person name="Lin-Wang K."/>
            <person name="Brian L."/>
            <person name="Martinez-Sanchez M."/>
            <person name="Wang M."/>
            <person name="Ileperuma N."/>
            <person name="Macnee N."/>
            <person name="Campin R."/>
            <person name="Mcatee P."/>
            <person name="Drummond R."/>
            <person name="Espley R."/>
            <person name="Ireland H."/>
            <person name="Wu R."/>
            <person name="Atkinson R."/>
            <person name="Karunairetnam S."/>
            <person name="Bulley S."/>
            <person name="Chunkath S."/>
            <person name="Hanley Z."/>
            <person name="Storey R."/>
            <person name="Thrimawithana A."/>
            <person name="Thomson S."/>
            <person name="David C."/>
            <person name="Testolin R."/>
        </authorList>
    </citation>
    <scope>NUCLEOTIDE SEQUENCE [LARGE SCALE GENOMIC DNA]</scope>
    <source>
        <strain evidence="15">cv. Red5</strain>
        <tissue evidence="14">Young leaf</tissue>
    </source>
</reference>
<dbReference type="OMA" id="YTFCASC"/>
<organism evidence="14 15">
    <name type="scientific">Actinidia chinensis var. chinensis</name>
    <name type="common">Chinese soft-hair kiwi</name>
    <dbReference type="NCBI Taxonomy" id="1590841"/>
    <lineage>
        <taxon>Eukaryota</taxon>
        <taxon>Viridiplantae</taxon>
        <taxon>Streptophyta</taxon>
        <taxon>Embryophyta</taxon>
        <taxon>Tracheophyta</taxon>
        <taxon>Spermatophyta</taxon>
        <taxon>Magnoliopsida</taxon>
        <taxon>eudicotyledons</taxon>
        <taxon>Gunneridae</taxon>
        <taxon>Pentapetalae</taxon>
        <taxon>asterids</taxon>
        <taxon>Ericales</taxon>
        <taxon>Actinidiaceae</taxon>
        <taxon>Actinidia</taxon>
    </lineage>
</organism>
<keyword evidence="7 8" id="KW-0539">Nucleus</keyword>
<evidence type="ECO:0000256" key="4">
    <source>
        <dbReference type="ARBA" id="ARBA00022679"/>
    </source>
</evidence>
<dbReference type="Proteomes" id="UP000241394">
    <property type="component" value="Chromosome LG2"/>
</dbReference>
<dbReference type="InterPro" id="IPR001214">
    <property type="entry name" value="SET_dom"/>
</dbReference>
<comment type="subcellular location">
    <subcellularLocation>
        <location evidence="1">Chromosome</location>
    </subcellularLocation>
    <subcellularLocation>
        <location evidence="8">Nucleus</location>
    </subcellularLocation>
</comment>
<reference evidence="15" key="2">
    <citation type="journal article" date="2018" name="BMC Genomics">
        <title>A manually annotated Actinidia chinensis var. chinensis (kiwifruit) genome highlights the challenges associated with draft genomes and gene prediction in plants.</title>
        <authorList>
            <person name="Pilkington S.M."/>
            <person name="Crowhurst R."/>
            <person name="Hilario E."/>
            <person name="Nardozza S."/>
            <person name="Fraser L."/>
            <person name="Peng Y."/>
            <person name="Gunaseelan K."/>
            <person name="Simpson R."/>
            <person name="Tahir J."/>
            <person name="Deroles S.C."/>
            <person name="Templeton K."/>
            <person name="Luo Z."/>
            <person name="Davy M."/>
            <person name="Cheng C."/>
            <person name="McNeilage M."/>
            <person name="Scaglione D."/>
            <person name="Liu Y."/>
            <person name="Zhang Q."/>
            <person name="Datson P."/>
            <person name="De Silva N."/>
            <person name="Gardiner S.E."/>
            <person name="Bassett H."/>
            <person name="Chagne D."/>
            <person name="McCallum J."/>
            <person name="Dzierzon H."/>
            <person name="Deng C."/>
            <person name="Wang Y.Y."/>
            <person name="Barron L."/>
            <person name="Manako K."/>
            <person name="Bowen J."/>
            <person name="Foster T.M."/>
            <person name="Erridge Z.A."/>
            <person name="Tiffin H."/>
            <person name="Waite C.N."/>
            <person name="Davies K.M."/>
            <person name="Grierson E.P."/>
            <person name="Laing W.A."/>
            <person name="Kirk R."/>
            <person name="Chen X."/>
            <person name="Wood M."/>
            <person name="Montefiori M."/>
            <person name="Brummell D.A."/>
            <person name="Schwinn K.E."/>
            <person name="Catanach A."/>
            <person name="Fullerton C."/>
            <person name="Li D."/>
            <person name="Meiyalaghan S."/>
            <person name="Nieuwenhuizen N."/>
            <person name="Read N."/>
            <person name="Prakash R."/>
            <person name="Hunter D."/>
            <person name="Zhang H."/>
            <person name="McKenzie M."/>
            <person name="Knabel M."/>
            <person name="Harris A."/>
            <person name="Allan A.C."/>
            <person name="Gleave A."/>
            <person name="Chen A."/>
            <person name="Janssen B.J."/>
            <person name="Plunkett B."/>
            <person name="Ampomah-Dwamena C."/>
            <person name="Voogd C."/>
            <person name="Leif D."/>
            <person name="Lafferty D."/>
            <person name="Souleyre E.J.F."/>
            <person name="Varkonyi-Gasic E."/>
            <person name="Gambi F."/>
            <person name="Hanley J."/>
            <person name="Yao J.L."/>
            <person name="Cheung J."/>
            <person name="David K.M."/>
            <person name="Warren B."/>
            <person name="Marsh K."/>
            <person name="Snowden K.C."/>
            <person name="Lin-Wang K."/>
            <person name="Brian L."/>
            <person name="Martinez-Sanchez M."/>
            <person name="Wang M."/>
            <person name="Ileperuma N."/>
            <person name="Macnee N."/>
            <person name="Campin R."/>
            <person name="McAtee P."/>
            <person name="Drummond R.S.M."/>
            <person name="Espley R.V."/>
            <person name="Ireland H.S."/>
            <person name="Wu R."/>
            <person name="Atkinson R.G."/>
            <person name="Karunairetnam S."/>
            <person name="Bulley S."/>
            <person name="Chunkath S."/>
            <person name="Hanley Z."/>
            <person name="Storey R."/>
            <person name="Thrimawithana A.H."/>
            <person name="Thomson S."/>
            <person name="David C."/>
            <person name="Testolin R."/>
            <person name="Huang H."/>
            <person name="Hellens R.P."/>
            <person name="Schaffer R.J."/>
        </authorList>
    </citation>
    <scope>NUCLEOTIDE SEQUENCE [LARGE SCALE GENOMIC DNA]</scope>
    <source>
        <strain evidence="15">cv. Red5</strain>
    </source>
</reference>
<dbReference type="GO" id="GO:0005694">
    <property type="term" value="C:chromosome"/>
    <property type="evidence" value="ECO:0007669"/>
    <property type="project" value="UniProtKB-SubCell"/>
</dbReference>
<dbReference type="SMART" id="SM00466">
    <property type="entry name" value="SRA"/>
    <property type="match status" value="1"/>
</dbReference>
<proteinExistence type="predicted"/>
<keyword evidence="6" id="KW-0156">Chromatin regulator</keyword>
<dbReference type="STRING" id="1590841.A0A2R6RXW6"/>
<dbReference type="SMART" id="SM00468">
    <property type="entry name" value="PreSET"/>
    <property type="match status" value="1"/>
</dbReference>
<dbReference type="InterPro" id="IPR015947">
    <property type="entry name" value="PUA-like_sf"/>
</dbReference>
<dbReference type="PROSITE" id="PS50867">
    <property type="entry name" value="PRE_SET"/>
    <property type="match status" value="1"/>
</dbReference>
<evidence type="ECO:0000256" key="3">
    <source>
        <dbReference type="ARBA" id="ARBA00022603"/>
    </source>
</evidence>
<feature type="domain" description="Post-SET" evidence="12">
    <location>
        <begin position="691"/>
        <end position="707"/>
    </location>
</feature>
<evidence type="ECO:0000256" key="8">
    <source>
        <dbReference type="PROSITE-ProRule" id="PRU00358"/>
    </source>
</evidence>
<dbReference type="GO" id="GO:0003690">
    <property type="term" value="F:double-stranded DNA binding"/>
    <property type="evidence" value="ECO:0007669"/>
    <property type="project" value="TreeGrafter"/>
</dbReference>
<dbReference type="SMART" id="SM00317">
    <property type="entry name" value="SET"/>
    <property type="match status" value="1"/>
</dbReference>
<dbReference type="SUPFAM" id="SSF88697">
    <property type="entry name" value="PUA domain-like"/>
    <property type="match status" value="1"/>
</dbReference>
<dbReference type="GO" id="GO:0042054">
    <property type="term" value="F:histone methyltransferase activity"/>
    <property type="evidence" value="ECO:0007669"/>
    <property type="project" value="InterPro"/>
</dbReference>
<dbReference type="InParanoid" id="A0A2R6RXW6"/>
<dbReference type="PANTHER" id="PTHR45660:SF13">
    <property type="entry name" value="HISTONE-LYSINE N-METHYLTRANSFERASE SETMAR"/>
    <property type="match status" value="1"/>
</dbReference>
<protein>
    <submittedName>
        <fullName evidence="14">Histone-lysine N-methyltransferase</fullName>
    </submittedName>
</protein>
<evidence type="ECO:0000256" key="5">
    <source>
        <dbReference type="ARBA" id="ARBA00022691"/>
    </source>
</evidence>
<feature type="domain" description="Pre-SET" evidence="11">
    <location>
        <begin position="481"/>
        <end position="542"/>
    </location>
</feature>
<dbReference type="Gene3D" id="2.30.280.10">
    <property type="entry name" value="SRA-YDG"/>
    <property type="match status" value="1"/>
</dbReference>
<keyword evidence="4 14" id="KW-0808">Transferase</keyword>
<feature type="region of interest" description="Disordered" evidence="9">
    <location>
        <begin position="105"/>
        <end position="140"/>
    </location>
</feature>
<dbReference type="PANTHER" id="PTHR45660">
    <property type="entry name" value="HISTONE-LYSINE N-METHYLTRANSFERASE SETMAR"/>
    <property type="match status" value="1"/>
</dbReference>
<dbReference type="PROSITE" id="PS51015">
    <property type="entry name" value="YDG"/>
    <property type="match status" value="1"/>
</dbReference>
<evidence type="ECO:0000256" key="9">
    <source>
        <dbReference type="SAM" id="MobiDB-lite"/>
    </source>
</evidence>
<evidence type="ECO:0000259" key="13">
    <source>
        <dbReference type="PROSITE" id="PS51015"/>
    </source>
</evidence>
<dbReference type="Gene3D" id="2.170.270.10">
    <property type="entry name" value="SET domain"/>
    <property type="match status" value="1"/>
</dbReference>
<dbReference type="GO" id="GO:0005634">
    <property type="term" value="C:nucleus"/>
    <property type="evidence" value="ECO:0007669"/>
    <property type="project" value="UniProtKB-SubCell"/>
</dbReference>
<dbReference type="GO" id="GO:0032259">
    <property type="term" value="P:methylation"/>
    <property type="evidence" value="ECO:0007669"/>
    <property type="project" value="UniProtKB-KW"/>
</dbReference>
<dbReference type="AlphaFoldDB" id="A0A2R6RXW6"/>
<dbReference type="Gramene" id="PSS34875">
    <property type="protein sequence ID" value="PSS34875"/>
    <property type="gene ID" value="CEY00_Acc02017"/>
</dbReference>
<feature type="domain" description="SET" evidence="10">
    <location>
        <begin position="545"/>
        <end position="681"/>
    </location>
</feature>
<dbReference type="EMBL" id="NKQK01000002">
    <property type="protein sequence ID" value="PSS34875.1"/>
    <property type="molecule type" value="Genomic_DNA"/>
</dbReference>
<evidence type="ECO:0000313" key="15">
    <source>
        <dbReference type="Proteomes" id="UP000241394"/>
    </source>
</evidence>
<dbReference type="Pfam" id="PF00856">
    <property type="entry name" value="SET"/>
    <property type="match status" value="1"/>
</dbReference>
<accession>A0A2R6RXW6</accession>
<evidence type="ECO:0000259" key="10">
    <source>
        <dbReference type="PROSITE" id="PS50280"/>
    </source>
</evidence>
<dbReference type="SUPFAM" id="SSF82199">
    <property type="entry name" value="SET domain"/>
    <property type="match status" value="1"/>
</dbReference>
<evidence type="ECO:0000256" key="6">
    <source>
        <dbReference type="ARBA" id="ARBA00022853"/>
    </source>
</evidence>
<evidence type="ECO:0000256" key="2">
    <source>
        <dbReference type="ARBA" id="ARBA00022454"/>
    </source>
</evidence>
<keyword evidence="3 14" id="KW-0489">Methyltransferase</keyword>
<dbReference type="InterPro" id="IPR046341">
    <property type="entry name" value="SET_dom_sf"/>
</dbReference>
<dbReference type="PROSITE" id="PS50868">
    <property type="entry name" value="POST_SET"/>
    <property type="match status" value="1"/>
</dbReference>
<dbReference type="PROSITE" id="PS51575">
    <property type="entry name" value="SAM_MT43_SUVAR39_2"/>
    <property type="match status" value="1"/>
</dbReference>
<dbReference type="InterPro" id="IPR036987">
    <property type="entry name" value="SRA-YDG_sf"/>
</dbReference>
<gene>
    <name evidence="14" type="ORF">CEY00_Acc02017</name>
</gene>
<feature type="domain" description="YDG" evidence="13">
    <location>
        <begin position="254"/>
        <end position="404"/>
    </location>
</feature>
<evidence type="ECO:0000313" key="14">
    <source>
        <dbReference type="EMBL" id="PSS34875.1"/>
    </source>
</evidence>
<evidence type="ECO:0000259" key="11">
    <source>
        <dbReference type="PROSITE" id="PS50867"/>
    </source>
</evidence>
<evidence type="ECO:0000256" key="1">
    <source>
        <dbReference type="ARBA" id="ARBA00004286"/>
    </source>
</evidence>
<evidence type="ECO:0000256" key="7">
    <source>
        <dbReference type="ARBA" id="ARBA00023242"/>
    </source>
</evidence>
<evidence type="ECO:0000259" key="12">
    <source>
        <dbReference type="PROSITE" id="PS50868"/>
    </source>
</evidence>
<keyword evidence="5" id="KW-0949">S-adenosyl-L-methionine</keyword>
<dbReference type="InterPro" id="IPR003105">
    <property type="entry name" value="SRA_YDG"/>
</dbReference>
<dbReference type="InterPro" id="IPR025794">
    <property type="entry name" value="H3-K9-MeTrfase_plant"/>
</dbReference>
<dbReference type="InterPro" id="IPR003616">
    <property type="entry name" value="Post-SET_dom"/>
</dbReference>